<protein>
    <submittedName>
        <fullName evidence="2">Uncharacterized protein</fullName>
    </submittedName>
</protein>
<feature type="region of interest" description="Disordered" evidence="1">
    <location>
        <begin position="101"/>
        <end position="147"/>
    </location>
</feature>
<evidence type="ECO:0000313" key="3">
    <source>
        <dbReference type="Proteomes" id="UP001266305"/>
    </source>
</evidence>
<reference evidence="2 3" key="1">
    <citation type="submission" date="2023-05" db="EMBL/GenBank/DDBJ databases">
        <title>B98-5 Cell Line De Novo Hybrid Assembly: An Optical Mapping Approach.</title>
        <authorList>
            <person name="Kananen K."/>
            <person name="Auerbach J.A."/>
            <person name="Kautto E."/>
            <person name="Blachly J.S."/>
        </authorList>
    </citation>
    <scope>NUCLEOTIDE SEQUENCE [LARGE SCALE GENOMIC DNA]</scope>
    <source>
        <strain evidence="2">B95-8</strain>
        <tissue evidence="2">Cell line</tissue>
    </source>
</reference>
<evidence type="ECO:0000256" key="1">
    <source>
        <dbReference type="SAM" id="MobiDB-lite"/>
    </source>
</evidence>
<evidence type="ECO:0000313" key="2">
    <source>
        <dbReference type="EMBL" id="KAK2093633.1"/>
    </source>
</evidence>
<gene>
    <name evidence="2" type="ORF">P7K49_027371</name>
</gene>
<feature type="compositionally biased region" description="Pro residues" evidence="1">
    <location>
        <begin position="101"/>
        <end position="113"/>
    </location>
</feature>
<sequence length="147" mass="15288">RAGSTRSTRRGSPGRGKGPSLRQRSVAGASRTAGRARPPEPGTRAPISAPRRPGTLREKTSSLLLTDRKARRLQNPRGLPPPALAAIAGPGCVRTCARPPFSTPPNVTPPPPCRTLRPGARAGRAGTEISECRGPQSAGWARPGRAG</sequence>
<proteinExistence type="predicted"/>
<feature type="non-terminal residue" evidence="2">
    <location>
        <position position="147"/>
    </location>
</feature>
<accession>A0ABQ9U9A7</accession>
<comment type="caution">
    <text evidence="2">The sequence shown here is derived from an EMBL/GenBank/DDBJ whole genome shotgun (WGS) entry which is preliminary data.</text>
</comment>
<feature type="region of interest" description="Disordered" evidence="1">
    <location>
        <begin position="1"/>
        <end position="82"/>
    </location>
</feature>
<dbReference type="EMBL" id="JASSZA010000014">
    <property type="protein sequence ID" value="KAK2093633.1"/>
    <property type="molecule type" value="Genomic_DNA"/>
</dbReference>
<name>A0ABQ9U9A7_SAGOE</name>
<feature type="non-terminal residue" evidence="2">
    <location>
        <position position="1"/>
    </location>
</feature>
<dbReference type="Proteomes" id="UP001266305">
    <property type="component" value="Unassembled WGS sequence"/>
</dbReference>
<keyword evidence="3" id="KW-1185">Reference proteome</keyword>
<organism evidence="2 3">
    <name type="scientific">Saguinus oedipus</name>
    <name type="common">Cotton-top tamarin</name>
    <name type="synonym">Oedipomidas oedipus</name>
    <dbReference type="NCBI Taxonomy" id="9490"/>
    <lineage>
        <taxon>Eukaryota</taxon>
        <taxon>Metazoa</taxon>
        <taxon>Chordata</taxon>
        <taxon>Craniata</taxon>
        <taxon>Vertebrata</taxon>
        <taxon>Euteleostomi</taxon>
        <taxon>Mammalia</taxon>
        <taxon>Eutheria</taxon>
        <taxon>Euarchontoglires</taxon>
        <taxon>Primates</taxon>
        <taxon>Haplorrhini</taxon>
        <taxon>Platyrrhini</taxon>
        <taxon>Cebidae</taxon>
        <taxon>Callitrichinae</taxon>
        <taxon>Saguinus</taxon>
    </lineage>
</organism>